<dbReference type="Gene3D" id="2.40.170.20">
    <property type="entry name" value="TonB-dependent receptor, beta-barrel domain"/>
    <property type="match status" value="1"/>
</dbReference>
<evidence type="ECO:0000313" key="6">
    <source>
        <dbReference type="EMBL" id="RDS77086.1"/>
    </source>
</evidence>
<feature type="signal peptide" evidence="4">
    <location>
        <begin position="1"/>
        <end position="20"/>
    </location>
</feature>
<keyword evidence="2" id="KW-0472">Membrane</keyword>
<dbReference type="Pfam" id="PF25183">
    <property type="entry name" value="OMP_b-brl_4"/>
    <property type="match status" value="2"/>
</dbReference>
<evidence type="ECO:0000256" key="1">
    <source>
        <dbReference type="ARBA" id="ARBA00004442"/>
    </source>
</evidence>
<dbReference type="Gene3D" id="2.60.40.1120">
    <property type="entry name" value="Carboxypeptidase-like, regulatory domain"/>
    <property type="match status" value="1"/>
</dbReference>
<proteinExistence type="predicted"/>
<evidence type="ECO:0000259" key="5">
    <source>
        <dbReference type="Pfam" id="PF25183"/>
    </source>
</evidence>
<evidence type="ECO:0000313" key="7">
    <source>
        <dbReference type="Proteomes" id="UP000254101"/>
    </source>
</evidence>
<keyword evidence="4" id="KW-0732">Signal</keyword>
<feature type="domain" description="TonB-dependent transporter Oar-like beta-barrel" evidence="5">
    <location>
        <begin position="248"/>
        <end position="312"/>
    </location>
</feature>
<dbReference type="EMBL" id="QRBB01000001">
    <property type="protein sequence ID" value="RDS77086.1"/>
    <property type="molecule type" value="Genomic_DNA"/>
</dbReference>
<dbReference type="SUPFAM" id="SSF56935">
    <property type="entry name" value="Porins"/>
    <property type="match status" value="1"/>
</dbReference>
<dbReference type="InterPro" id="IPR036942">
    <property type="entry name" value="Beta-barrel_TonB_sf"/>
</dbReference>
<dbReference type="Proteomes" id="UP000254101">
    <property type="component" value="Unassembled WGS sequence"/>
</dbReference>
<dbReference type="InterPro" id="IPR008969">
    <property type="entry name" value="CarboxyPept-like_regulatory"/>
</dbReference>
<dbReference type="AlphaFoldDB" id="A0A395LJ98"/>
<dbReference type="RefSeq" id="WP_115491307.1">
    <property type="nucleotide sequence ID" value="NZ_JACHWW010000001.1"/>
</dbReference>
<dbReference type="GO" id="GO:0009279">
    <property type="term" value="C:cell outer membrane"/>
    <property type="evidence" value="ECO:0007669"/>
    <property type="project" value="UniProtKB-SubCell"/>
</dbReference>
<protein>
    <recommendedName>
        <fullName evidence="5">TonB-dependent transporter Oar-like beta-barrel domain-containing protein</fullName>
    </recommendedName>
</protein>
<dbReference type="Pfam" id="PF13620">
    <property type="entry name" value="CarboxypepD_reg"/>
    <property type="match status" value="1"/>
</dbReference>
<keyword evidence="3" id="KW-0998">Cell outer membrane</keyword>
<dbReference type="OrthoDB" id="9768147at2"/>
<dbReference type="InterPro" id="IPR057601">
    <property type="entry name" value="Oar-like_b-barrel"/>
</dbReference>
<evidence type="ECO:0000256" key="3">
    <source>
        <dbReference type="ARBA" id="ARBA00023237"/>
    </source>
</evidence>
<sequence>MKLKYLLAASVVSLSAAAIAPAPLAAQQITSGIEGFVTDADGTPIVGATVTVTDTRTGQTRTLTTSNGGAFRANNLVSGGPYTITATAPNFEGQTVEDQDISISGNTQYTFELASSAGSADNVIVVSGQRANATQLAVGPGQAFGSQTLENFPSITRDVRDYIRIDPRVRLERDGETDRVSCLGANDRNNTFTVDGIVQSDTFGLSGTPFAARNSLPIPFDTIRQTSIEFAPYDVEYGQFTGCLINVVTKSGTNEFTGSAFFTYTSDDLQGSSVAGQDLAPTEFDRRRWGATLGGPIIPDRLFFFAGYEETDLGDVQEVGPLGAGFANELEFVTPEIYQQFSDILASTYGIDAGPIATTNAQSDRRFFGRLDAYITDNHRLEVTYQRLEETNIRDDDLTTSANGGPVFTGLNSFVNNGTTSDYGSVRLYSDWSDSFSTEVRLSRSEVTDLQDPVGGGEAQSANPTPRIVVGFTNPSNGEQGFLQAGPGFSRTANALFQQVDQAKLQATIRNDAHELKLGMEVNELEVFNLFAQNATGTLIFDGLDNLAAGLTTGGTNVTTLPQIGDVTDGNPANDPAGIVTAVAPGNDINNAAASFTRTIFAAYVQDDWQVTDRLNLLSGVRVEFYDGDAPGANANFQSRYGYSNRVPFSVIDPVILPRIALTYDASDFLFLSNTTLRAGFGVFAGGDPTVFFSNAFSNNGFNTGTGSSAFAGCAPIRNAQGQIDVVQNGQYTGIPGCVIAQGQTSAERGTADTQSTDPNLKAPTVQRFNAGLETTLRPFGGNGFFDNWNLRLDYIYSRFEDPFNLVDLSQTVNPAIGLNGFTIDGRPIYRAIDPTVAGCTAELVGQGGTPPTYINVNAPCFSTGRDDEIQLTNTGGYDSHVASAVLSKRFQGPITPGGSILFNLGYAFSDADDRRNFRSSTATSNFDLNAVFDLQDPVAGRSVFETRHNITAALNWREEFVDDLASSIGLFFQARAGSPYSLTFAGSGDFADSSSGSGNQLLYIPTGAGDPNISPLSNAAAVQSLVDYTSGLNCARDYAGRTIEKNTCTGDWYYDLDIRVSQEIPGPGRLFGLSNDRIELFADFDNFLNLIDEDANVLRNRDFFGLVSVADAGISGVNGGAPVDSEGRYIIGNFDPNDDEDLSIGGSLWRIQFGVRYEF</sequence>
<comment type="caution">
    <text evidence="6">The sequence shown here is derived from an EMBL/GenBank/DDBJ whole genome shotgun (WGS) entry which is preliminary data.</text>
</comment>
<evidence type="ECO:0000256" key="4">
    <source>
        <dbReference type="SAM" id="SignalP"/>
    </source>
</evidence>
<dbReference type="SUPFAM" id="SSF49464">
    <property type="entry name" value="Carboxypeptidase regulatory domain-like"/>
    <property type="match status" value="1"/>
</dbReference>
<feature type="domain" description="TonB-dependent transporter Oar-like beta-barrel" evidence="5">
    <location>
        <begin position="358"/>
        <end position="1067"/>
    </location>
</feature>
<evidence type="ECO:0000256" key="2">
    <source>
        <dbReference type="ARBA" id="ARBA00023136"/>
    </source>
</evidence>
<comment type="subcellular location">
    <subcellularLocation>
        <location evidence="1">Cell outer membrane</location>
    </subcellularLocation>
</comment>
<organism evidence="6 7">
    <name type="scientific">Alteriqipengyuania lutimaris</name>
    <dbReference type="NCBI Taxonomy" id="1538146"/>
    <lineage>
        <taxon>Bacteria</taxon>
        <taxon>Pseudomonadati</taxon>
        <taxon>Pseudomonadota</taxon>
        <taxon>Alphaproteobacteria</taxon>
        <taxon>Sphingomonadales</taxon>
        <taxon>Erythrobacteraceae</taxon>
        <taxon>Alteriqipengyuania</taxon>
    </lineage>
</organism>
<keyword evidence="7" id="KW-1185">Reference proteome</keyword>
<accession>A0A395LJ98</accession>
<gene>
    <name evidence="6" type="ORF">DL238_05300</name>
</gene>
<name>A0A395LJ98_9SPHN</name>
<reference evidence="6 7" key="1">
    <citation type="submission" date="2018-07" db="EMBL/GenBank/DDBJ databases">
        <title>Erythrobacter nanhaiensis sp. nov., a novel member of the genus Erythrobacter isolated from the South China Sea.</title>
        <authorList>
            <person name="Chen X."/>
            <person name="Liu J."/>
        </authorList>
    </citation>
    <scope>NUCLEOTIDE SEQUENCE [LARGE SCALE GENOMIC DNA]</scope>
    <source>
        <strain evidence="6 7">S-5</strain>
    </source>
</reference>
<feature type="chain" id="PRO_5017417577" description="TonB-dependent transporter Oar-like beta-barrel domain-containing protein" evidence="4">
    <location>
        <begin position="21"/>
        <end position="1160"/>
    </location>
</feature>